<evidence type="ECO:0000313" key="3">
    <source>
        <dbReference type="Proteomes" id="UP000094313"/>
    </source>
</evidence>
<dbReference type="AlphaFoldDB" id="A0A1D7QBV8"/>
<feature type="compositionally biased region" description="Low complexity" evidence="1">
    <location>
        <begin position="20"/>
        <end position="29"/>
    </location>
</feature>
<dbReference type="RefSeq" id="WP_069377857.1">
    <property type="nucleotide sequence ID" value="NZ_CP017141.1"/>
</dbReference>
<dbReference type="EMBL" id="CP017141">
    <property type="protein sequence ID" value="AOM76161.1"/>
    <property type="molecule type" value="Genomic_DNA"/>
</dbReference>
<dbReference type="PROSITE" id="PS51257">
    <property type="entry name" value="PROKAR_LIPOPROTEIN"/>
    <property type="match status" value="1"/>
</dbReference>
<keyword evidence="3" id="KW-1185">Reference proteome</keyword>
<proteinExistence type="predicted"/>
<name>A0A1D7QBV8_9SPHI</name>
<gene>
    <name evidence="2" type="ORF">BFS30_02660</name>
</gene>
<evidence type="ECO:0000256" key="1">
    <source>
        <dbReference type="SAM" id="MobiDB-lite"/>
    </source>
</evidence>
<accession>A0A1D7QBV8</accession>
<sequence length="266" mass="30329">MNLKTILLGFLLLSSASGCKKTTSLTSPPKTEEEQESPETQLLPVKIERGKALINLKYLDDKPVLTEITYPNGEVAKLIYTKTGYLSRLEHYKNNKIVQYFSYALDTEFRISKIQSWNLKDESFSLSHQYTLAYDKQHGINNLKKYDLASDLLEEKILDYSAQGNPVAITLIKKSTSKESIWAYDDRAGIFSNLPYASLLFLEQENQDICMGKNNPLSSITRRSPSENQTFSYTYNNTGYPSEIIRKKGSISETIKITYKAIKRTD</sequence>
<dbReference type="Proteomes" id="UP000094313">
    <property type="component" value="Chromosome"/>
</dbReference>
<feature type="region of interest" description="Disordered" evidence="1">
    <location>
        <begin position="20"/>
        <end position="39"/>
    </location>
</feature>
<dbReference type="KEGG" id="psty:BFS30_02660"/>
<dbReference type="OrthoDB" id="757351at2"/>
<organism evidence="2 3">
    <name type="scientific">Pedobacter steynii</name>
    <dbReference type="NCBI Taxonomy" id="430522"/>
    <lineage>
        <taxon>Bacteria</taxon>
        <taxon>Pseudomonadati</taxon>
        <taxon>Bacteroidota</taxon>
        <taxon>Sphingobacteriia</taxon>
        <taxon>Sphingobacteriales</taxon>
        <taxon>Sphingobacteriaceae</taxon>
        <taxon>Pedobacter</taxon>
    </lineage>
</organism>
<evidence type="ECO:0000313" key="2">
    <source>
        <dbReference type="EMBL" id="AOM76161.1"/>
    </source>
</evidence>
<protein>
    <submittedName>
        <fullName evidence="2">Uncharacterized protein</fullName>
    </submittedName>
</protein>
<reference evidence="2 3" key="1">
    <citation type="submission" date="2016-08" db="EMBL/GenBank/DDBJ databases">
        <authorList>
            <person name="Seilhamer J.J."/>
        </authorList>
    </citation>
    <scope>NUCLEOTIDE SEQUENCE [LARGE SCALE GENOMIC DNA]</scope>
    <source>
        <strain evidence="2 3">DX4</strain>
    </source>
</reference>